<name>A0A9X0BFC4_9EURO</name>
<keyword evidence="5 7" id="KW-0472">Membrane</keyword>
<evidence type="ECO:0000256" key="7">
    <source>
        <dbReference type="SAM" id="Phobius"/>
    </source>
</evidence>
<evidence type="ECO:0000256" key="5">
    <source>
        <dbReference type="ARBA" id="ARBA00023136"/>
    </source>
</evidence>
<feature type="binding site" evidence="6">
    <location>
        <position position="281"/>
    </location>
    <ligand>
        <name>Zn(2+)</name>
        <dbReference type="ChEBI" id="CHEBI:29105"/>
    </ligand>
</feature>
<dbReference type="OrthoDB" id="529367at2759"/>
<proteinExistence type="inferred from homology"/>
<dbReference type="Pfam" id="PF03006">
    <property type="entry name" value="HlyIII"/>
    <property type="match status" value="1"/>
</dbReference>
<dbReference type="GO" id="GO:0006882">
    <property type="term" value="P:intracellular zinc ion homeostasis"/>
    <property type="evidence" value="ECO:0007669"/>
    <property type="project" value="TreeGrafter"/>
</dbReference>
<protein>
    <submittedName>
        <fullName evidence="8">Hemolysin-III channel protein Izh2</fullName>
    </submittedName>
</protein>
<keyword evidence="6" id="KW-0479">Metal-binding</keyword>
<keyword evidence="3 7" id="KW-0812">Transmembrane</keyword>
<dbReference type="RefSeq" id="XP_056494824.1">
    <property type="nucleotide sequence ID" value="XM_056624723.1"/>
</dbReference>
<feature type="transmembrane region" description="Helical" evidence="7">
    <location>
        <begin position="245"/>
        <end position="262"/>
    </location>
</feature>
<dbReference type="GO" id="GO:0046872">
    <property type="term" value="F:metal ion binding"/>
    <property type="evidence" value="ECO:0007669"/>
    <property type="project" value="UniProtKB-KW"/>
</dbReference>
<reference evidence="8" key="1">
    <citation type="submission" date="2022-12" db="EMBL/GenBank/DDBJ databases">
        <authorList>
            <person name="Petersen C."/>
        </authorList>
    </citation>
    <scope>NUCLEOTIDE SEQUENCE</scope>
    <source>
        <strain evidence="8">IBT 29677</strain>
    </source>
</reference>
<dbReference type="Proteomes" id="UP001147747">
    <property type="component" value="Unassembled WGS sequence"/>
</dbReference>
<comment type="subcellular location">
    <subcellularLocation>
        <location evidence="1">Membrane</location>
        <topology evidence="1">Multi-pass membrane protein</topology>
    </subcellularLocation>
</comment>
<feature type="transmembrane region" description="Helical" evidence="7">
    <location>
        <begin position="114"/>
        <end position="133"/>
    </location>
</feature>
<dbReference type="GeneID" id="81363703"/>
<comment type="similarity">
    <text evidence="2">Belongs to the ADIPOR family.</text>
</comment>
<keyword evidence="9" id="KW-1185">Reference proteome</keyword>
<dbReference type="InterPro" id="IPR004254">
    <property type="entry name" value="AdipoR/HlyIII-related"/>
</dbReference>
<dbReference type="GO" id="GO:0038023">
    <property type="term" value="F:signaling receptor activity"/>
    <property type="evidence" value="ECO:0007669"/>
    <property type="project" value="TreeGrafter"/>
</dbReference>
<evidence type="ECO:0000256" key="2">
    <source>
        <dbReference type="ARBA" id="ARBA00007018"/>
    </source>
</evidence>
<feature type="binding site" evidence="6">
    <location>
        <position position="135"/>
    </location>
    <ligand>
        <name>Zn(2+)</name>
        <dbReference type="ChEBI" id="CHEBI:29105"/>
    </ligand>
</feature>
<dbReference type="AlphaFoldDB" id="A0A9X0BFC4"/>
<organism evidence="8 9">
    <name type="scientific">Penicillium cosmopolitanum</name>
    <dbReference type="NCBI Taxonomy" id="1131564"/>
    <lineage>
        <taxon>Eukaryota</taxon>
        <taxon>Fungi</taxon>
        <taxon>Dikarya</taxon>
        <taxon>Ascomycota</taxon>
        <taxon>Pezizomycotina</taxon>
        <taxon>Eurotiomycetes</taxon>
        <taxon>Eurotiomycetidae</taxon>
        <taxon>Eurotiales</taxon>
        <taxon>Aspergillaceae</taxon>
        <taxon>Penicillium</taxon>
    </lineage>
</organism>
<feature type="transmembrane region" description="Helical" evidence="7">
    <location>
        <begin position="180"/>
        <end position="198"/>
    </location>
</feature>
<sequence length="313" mass="35394">MTSFLRQRTPSVLSPTAVMEAPTTPTSTPLGSKHATLLSYNEMPDFCQDNAFILDAYRPVSHSTRACFASLFSLHNETINIYSHLIPGILSLVAEGVMYHYLHTRYPKAAIGDYLVFAFFLLTATICLVTSATYHTLTNHSKNVSKLWLRLDFVGIIIFILGEFVSWIGMIFYCESTVKWAYWAMMITLGFATILILMHPKFQDPRWRTFRIFIFVGIGLAGLAPLVHGIIVFGFSKMVKQSGMLYYFTKGFLLLLGTLFYTKRIPEALNPGKFDIFGASHQIFHILVVFASIVQSVGLLSAFDYNYHRTCDI</sequence>
<evidence type="ECO:0000256" key="4">
    <source>
        <dbReference type="ARBA" id="ARBA00022989"/>
    </source>
</evidence>
<dbReference type="PANTHER" id="PTHR20855:SF52">
    <property type="entry name" value="ADIPONECTIN RECEPTOR PROTEIN"/>
    <property type="match status" value="1"/>
</dbReference>
<dbReference type="GO" id="GO:0016020">
    <property type="term" value="C:membrane"/>
    <property type="evidence" value="ECO:0007669"/>
    <property type="project" value="UniProtKB-SubCell"/>
</dbReference>
<dbReference type="PANTHER" id="PTHR20855">
    <property type="entry name" value="ADIPOR/PROGESTIN RECEPTOR-RELATED"/>
    <property type="match status" value="1"/>
</dbReference>
<gene>
    <name evidence="8" type="ORF">N7509_000076</name>
</gene>
<feature type="transmembrane region" description="Helical" evidence="7">
    <location>
        <begin position="153"/>
        <end position="173"/>
    </location>
</feature>
<comment type="caution">
    <text evidence="8">The sequence shown here is derived from an EMBL/GenBank/DDBJ whole genome shotgun (WGS) entry which is preliminary data.</text>
</comment>
<feature type="transmembrane region" description="Helical" evidence="7">
    <location>
        <begin position="282"/>
        <end position="303"/>
    </location>
</feature>
<reference evidence="8" key="2">
    <citation type="journal article" date="2023" name="IMA Fungus">
        <title>Comparative genomic study of the Penicillium genus elucidates a diverse pangenome and 15 lateral gene transfer events.</title>
        <authorList>
            <person name="Petersen C."/>
            <person name="Sorensen T."/>
            <person name="Nielsen M.R."/>
            <person name="Sondergaard T.E."/>
            <person name="Sorensen J.L."/>
            <person name="Fitzpatrick D.A."/>
            <person name="Frisvad J.C."/>
            <person name="Nielsen K.L."/>
        </authorList>
    </citation>
    <scope>NUCLEOTIDE SEQUENCE</scope>
    <source>
        <strain evidence="8">IBT 29677</strain>
    </source>
</reference>
<evidence type="ECO:0000313" key="8">
    <source>
        <dbReference type="EMBL" id="KAJ5414978.1"/>
    </source>
</evidence>
<evidence type="ECO:0000256" key="6">
    <source>
        <dbReference type="PIRSR" id="PIRSR604254-1"/>
    </source>
</evidence>
<feature type="transmembrane region" description="Helical" evidence="7">
    <location>
        <begin position="210"/>
        <end position="233"/>
    </location>
</feature>
<keyword evidence="4 7" id="KW-1133">Transmembrane helix</keyword>
<accession>A0A9X0BFC4</accession>
<keyword evidence="6" id="KW-0862">Zinc</keyword>
<evidence type="ECO:0000313" key="9">
    <source>
        <dbReference type="Proteomes" id="UP001147747"/>
    </source>
</evidence>
<dbReference type="EMBL" id="JAPZBU010000001">
    <property type="protein sequence ID" value="KAJ5414978.1"/>
    <property type="molecule type" value="Genomic_DNA"/>
</dbReference>
<evidence type="ECO:0000256" key="3">
    <source>
        <dbReference type="ARBA" id="ARBA00022692"/>
    </source>
</evidence>
<feature type="binding site" evidence="6">
    <location>
        <position position="285"/>
    </location>
    <ligand>
        <name>Zn(2+)</name>
        <dbReference type="ChEBI" id="CHEBI:29105"/>
    </ligand>
</feature>
<evidence type="ECO:0000256" key="1">
    <source>
        <dbReference type="ARBA" id="ARBA00004141"/>
    </source>
</evidence>